<accession>A0A6N6M6H6</accession>
<evidence type="ECO:0000259" key="3">
    <source>
        <dbReference type="Pfam" id="PF01467"/>
    </source>
</evidence>
<proteinExistence type="predicted"/>
<gene>
    <name evidence="4" type="ORF">F3059_07645</name>
</gene>
<dbReference type="Pfam" id="PF01467">
    <property type="entry name" value="CTP_transf_like"/>
    <property type="match status" value="1"/>
</dbReference>
<sequence length="174" mass="19195">MTNSKQLRHKIMDKSVAVRTVAEWKSQGETVVFTNGVFDLLHKGHIDYLSKAADLGTKLVMGLNSDASVKTLNKGPARPIKDQDQRATILAALFFVDAVIIFDEETPFDLIKKLTPNVLVKGGDYDPQCSDQNDKRYIVGSDHVKENGGKVEAIAFLPGYSTTSLEQKILDSNQ</sequence>
<keyword evidence="1 4" id="KW-0808">Transferase</keyword>
<evidence type="ECO:0000256" key="1">
    <source>
        <dbReference type="ARBA" id="ARBA00022679"/>
    </source>
</evidence>
<organism evidence="4 5">
    <name type="scientific">Salibacter halophilus</name>
    <dbReference type="NCBI Taxonomy" id="1803916"/>
    <lineage>
        <taxon>Bacteria</taxon>
        <taxon>Pseudomonadati</taxon>
        <taxon>Bacteroidota</taxon>
        <taxon>Flavobacteriia</taxon>
        <taxon>Flavobacteriales</taxon>
        <taxon>Salibacteraceae</taxon>
        <taxon>Salibacter</taxon>
    </lineage>
</organism>
<dbReference type="NCBIfam" id="TIGR00125">
    <property type="entry name" value="cyt_tran_rel"/>
    <property type="match status" value="1"/>
</dbReference>
<dbReference type="SUPFAM" id="SSF52374">
    <property type="entry name" value="Nucleotidylyl transferase"/>
    <property type="match status" value="1"/>
</dbReference>
<evidence type="ECO:0000313" key="5">
    <source>
        <dbReference type="Proteomes" id="UP000435357"/>
    </source>
</evidence>
<dbReference type="GO" id="GO:0016779">
    <property type="term" value="F:nucleotidyltransferase activity"/>
    <property type="evidence" value="ECO:0007669"/>
    <property type="project" value="UniProtKB-KW"/>
</dbReference>
<keyword evidence="2 4" id="KW-0548">Nucleotidyltransferase</keyword>
<dbReference type="PANTHER" id="PTHR43793">
    <property type="entry name" value="FAD SYNTHASE"/>
    <property type="match status" value="1"/>
</dbReference>
<dbReference type="InterPro" id="IPR050385">
    <property type="entry name" value="Archaeal_FAD_synthase"/>
</dbReference>
<evidence type="ECO:0000313" key="4">
    <source>
        <dbReference type="EMBL" id="KAB1063901.1"/>
    </source>
</evidence>
<dbReference type="InterPro" id="IPR004821">
    <property type="entry name" value="Cyt_trans-like"/>
</dbReference>
<dbReference type="PANTHER" id="PTHR43793:SF2">
    <property type="entry name" value="BIFUNCTIONAL PROTEIN HLDE"/>
    <property type="match status" value="1"/>
</dbReference>
<dbReference type="InterPro" id="IPR014729">
    <property type="entry name" value="Rossmann-like_a/b/a_fold"/>
</dbReference>
<feature type="domain" description="Cytidyltransferase-like" evidence="3">
    <location>
        <begin position="33"/>
        <end position="164"/>
    </location>
</feature>
<keyword evidence="5" id="KW-1185">Reference proteome</keyword>
<reference evidence="4 5" key="1">
    <citation type="submission" date="2019-09" db="EMBL/GenBank/DDBJ databases">
        <title>Genomes of Cryomorphaceae.</title>
        <authorList>
            <person name="Bowman J.P."/>
        </authorList>
    </citation>
    <scope>NUCLEOTIDE SEQUENCE [LARGE SCALE GENOMIC DNA]</scope>
    <source>
        <strain evidence="4 5">KCTC 52047</strain>
    </source>
</reference>
<dbReference type="EMBL" id="WACR01000006">
    <property type="protein sequence ID" value="KAB1063901.1"/>
    <property type="molecule type" value="Genomic_DNA"/>
</dbReference>
<dbReference type="Proteomes" id="UP000435357">
    <property type="component" value="Unassembled WGS sequence"/>
</dbReference>
<comment type="caution">
    <text evidence="4">The sequence shown here is derived from an EMBL/GenBank/DDBJ whole genome shotgun (WGS) entry which is preliminary data.</text>
</comment>
<dbReference type="RefSeq" id="WP_151167877.1">
    <property type="nucleotide sequence ID" value="NZ_WACR01000006.1"/>
</dbReference>
<protein>
    <submittedName>
        <fullName evidence="4">Adenylyltransferase/cytidyltransferase family protein</fullName>
    </submittedName>
</protein>
<dbReference type="AlphaFoldDB" id="A0A6N6M6H6"/>
<name>A0A6N6M6H6_9FLAO</name>
<dbReference type="Gene3D" id="3.40.50.620">
    <property type="entry name" value="HUPs"/>
    <property type="match status" value="1"/>
</dbReference>
<evidence type="ECO:0000256" key="2">
    <source>
        <dbReference type="ARBA" id="ARBA00022695"/>
    </source>
</evidence>
<dbReference type="OrthoDB" id="9795543at2"/>